<protein>
    <submittedName>
        <fullName evidence="2">Uncharacterized protein</fullName>
    </submittedName>
</protein>
<dbReference type="Proteomes" id="UP000182444">
    <property type="component" value="Chromosome 1F"/>
</dbReference>
<sequence length="157" mass="17826">MVPRPYIECIGRGKSNQQRPTRVARPAENQATPTTLTLTTTPRSPNPDPNPDLPLSTHPNHQRHFIFVLCNFSRLSLLLCLRHVITAVEWAACISINGIDVCDRSSVLWANSWGKRSKTESTGIRELQSSFGASRTSELLRHPQNYNYFHLQQFENT</sequence>
<evidence type="ECO:0000313" key="2">
    <source>
        <dbReference type="EMBL" id="AOW07052.1"/>
    </source>
</evidence>
<feature type="compositionally biased region" description="Low complexity" evidence="1">
    <location>
        <begin position="32"/>
        <end position="43"/>
    </location>
</feature>
<dbReference type="RefSeq" id="XP_068139455.1">
    <property type="nucleotide sequence ID" value="XM_068283354.1"/>
</dbReference>
<proteinExistence type="predicted"/>
<dbReference type="AlphaFoldDB" id="A0A1D8NN54"/>
<dbReference type="EMBL" id="CP017558">
    <property type="protein sequence ID" value="AOW07052.1"/>
    <property type="molecule type" value="Genomic_DNA"/>
</dbReference>
<accession>A0A1D8NN54</accession>
<reference evidence="2 3" key="1">
    <citation type="journal article" date="2016" name="PLoS ONE">
        <title>Sequence Assembly of Yarrowia lipolytica Strain W29/CLIB89 Shows Transposable Element Diversity.</title>
        <authorList>
            <person name="Magnan C."/>
            <person name="Yu J."/>
            <person name="Chang I."/>
            <person name="Jahn E."/>
            <person name="Kanomata Y."/>
            <person name="Wu J."/>
            <person name="Zeller M."/>
            <person name="Oakes M."/>
            <person name="Baldi P."/>
            <person name="Sandmeyer S."/>
        </authorList>
    </citation>
    <scope>NUCLEOTIDE SEQUENCE [LARGE SCALE GENOMIC DNA]</scope>
    <source>
        <strain evidence="3">CLIB89(W29)</strain>
    </source>
</reference>
<evidence type="ECO:0000313" key="3">
    <source>
        <dbReference type="Proteomes" id="UP000182444"/>
    </source>
</evidence>
<evidence type="ECO:0000256" key="1">
    <source>
        <dbReference type="SAM" id="MobiDB-lite"/>
    </source>
</evidence>
<gene>
    <name evidence="2" type="ORF">YALI1_F16249g</name>
</gene>
<dbReference type="GeneID" id="94583939"/>
<name>A0A1D8NN54_YARLL</name>
<dbReference type="VEuPathDB" id="FungiDB:YALI1_F16249g"/>
<feature type="region of interest" description="Disordered" evidence="1">
    <location>
        <begin position="12"/>
        <end position="57"/>
    </location>
</feature>
<organism evidence="2 3">
    <name type="scientific">Yarrowia lipolytica</name>
    <name type="common">Candida lipolytica</name>
    <dbReference type="NCBI Taxonomy" id="4952"/>
    <lineage>
        <taxon>Eukaryota</taxon>
        <taxon>Fungi</taxon>
        <taxon>Dikarya</taxon>
        <taxon>Ascomycota</taxon>
        <taxon>Saccharomycotina</taxon>
        <taxon>Dipodascomycetes</taxon>
        <taxon>Dipodascales</taxon>
        <taxon>Dipodascales incertae sedis</taxon>
        <taxon>Yarrowia</taxon>
    </lineage>
</organism>